<keyword evidence="2" id="KW-1185">Reference proteome</keyword>
<proteinExistence type="predicted"/>
<dbReference type="OrthoDB" id="2755377at2759"/>
<dbReference type="Proteomes" id="UP000184267">
    <property type="component" value="Unassembled WGS sequence"/>
</dbReference>
<reference evidence="1 2" key="1">
    <citation type="submission" date="2016-10" db="EMBL/GenBank/DDBJ databases">
        <title>Genome sequence of the basidiomycete white-rot fungus Trametes pubescens.</title>
        <authorList>
            <person name="Makela M.R."/>
            <person name="Granchi Z."/>
            <person name="Peng M."/>
            <person name="De Vries R.P."/>
            <person name="Grigoriev I."/>
            <person name="Riley R."/>
            <person name="Hilden K."/>
        </authorList>
    </citation>
    <scope>NUCLEOTIDE SEQUENCE [LARGE SCALE GENOMIC DNA]</scope>
    <source>
        <strain evidence="1 2">FBCC735</strain>
    </source>
</reference>
<gene>
    <name evidence="1" type="ORF">TRAPUB_2465</name>
</gene>
<evidence type="ECO:0000313" key="1">
    <source>
        <dbReference type="EMBL" id="OJT06680.1"/>
    </source>
</evidence>
<dbReference type="EMBL" id="MNAD01001278">
    <property type="protein sequence ID" value="OJT06680.1"/>
    <property type="molecule type" value="Genomic_DNA"/>
</dbReference>
<accession>A0A1M2VGF9</accession>
<sequence>MHTLETLEVGTWNRVLSISDDAVAQMDTAWPRLQHLAIHVSSTFALGPDADLFTPYDADIARPSLSALINLADRCSSLTYCAVAAASVSEVELVSLEGCAAVASSARMRMTQTRLEQLIPTHRIHSNHFKLPDVDRLGLLSHALRALFSSIVGAGAGEPDNNFPPLRPFEPATRELWRAEDEQRTDVFRLLARLNELAEKAGP</sequence>
<name>A0A1M2VGF9_TRAPU</name>
<organism evidence="1 2">
    <name type="scientific">Trametes pubescens</name>
    <name type="common">White-rot fungus</name>
    <dbReference type="NCBI Taxonomy" id="154538"/>
    <lineage>
        <taxon>Eukaryota</taxon>
        <taxon>Fungi</taxon>
        <taxon>Dikarya</taxon>
        <taxon>Basidiomycota</taxon>
        <taxon>Agaricomycotina</taxon>
        <taxon>Agaricomycetes</taxon>
        <taxon>Polyporales</taxon>
        <taxon>Polyporaceae</taxon>
        <taxon>Trametes</taxon>
    </lineage>
</organism>
<evidence type="ECO:0000313" key="2">
    <source>
        <dbReference type="Proteomes" id="UP000184267"/>
    </source>
</evidence>
<dbReference type="AlphaFoldDB" id="A0A1M2VGF9"/>
<protein>
    <submittedName>
        <fullName evidence="1">Uncharacterized protein</fullName>
    </submittedName>
</protein>
<comment type="caution">
    <text evidence="1">The sequence shown here is derived from an EMBL/GenBank/DDBJ whole genome shotgun (WGS) entry which is preliminary data.</text>
</comment>
<dbReference type="STRING" id="154538.A0A1M2VGF9"/>